<dbReference type="GO" id="GO:0090558">
    <property type="term" value="P:plant epidermis development"/>
    <property type="evidence" value="ECO:0007669"/>
    <property type="project" value="UniProtKB-ARBA"/>
</dbReference>
<dbReference type="InterPro" id="IPR015495">
    <property type="entry name" value="Myb_TF_plants"/>
</dbReference>
<evidence type="ECO:0000256" key="6">
    <source>
        <dbReference type="ARBA" id="ARBA00023242"/>
    </source>
</evidence>
<comment type="subcellular location">
    <subcellularLocation>
        <location evidence="1">Nucleus</location>
    </subcellularLocation>
</comment>
<dbReference type="Pfam" id="PF00249">
    <property type="entry name" value="Myb_DNA-binding"/>
    <property type="match status" value="2"/>
</dbReference>
<protein>
    <submittedName>
        <fullName evidence="9">Uncharacterized protein</fullName>
    </submittedName>
</protein>
<evidence type="ECO:0000256" key="2">
    <source>
        <dbReference type="ARBA" id="ARBA00022737"/>
    </source>
</evidence>
<dbReference type="AlphaFoldDB" id="A0A5N6QWC9"/>
<proteinExistence type="predicted"/>
<dbReference type="Proteomes" id="UP000327013">
    <property type="component" value="Chromosome 3"/>
</dbReference>
<dbReference type="GO" id="GO:0005634">
    <property type="term" value="C:nucleus"/>
    <property type="evidence" value="ECO:0007669"/>
    <property type="project" value="UniProtKB-SubCell"/>
</dbReference>
<dbReference type="CDD" id="cd00167">
    <property type="entry name" value="SANT"/>
    <property type="match status" value="2"/>
</dbReference>
<evidence type="ECO:0000313" key="9">
    <source>
        <dbReference type="EMBL" id="KAE8021538.1"/>
    </source>
</evidence>
<feature type="domain" description="HTH myb-type" evidence="8">
    <location>
        <begin position="12"/>
        <end position="60"/>
    </location>
</feature>
<feature type="domain" description="Myb-like" evidence="7">
    <location>
        <begin position="8"/>
        <end position="60"/>
    </location>
</feature>
<organism evidence="9 10">
    <name type="scientific">Carpinus fangiana</name>
    <dbReference type="NCBI Taxonomy" id="176857"/>
    <lineage>
        <taxon>Eukaryota</taxon>
        <taxon>Viridiplantae</taxon>
        <taxon>Streptophyta</taxon>
        <taxon>Embryophyta</taxon>
        <taxon>Tracheophyta</taxon>
        <taxon>Spermatophyta</taxon>
        <taxon>Magnoliopsida</taxon>
        <taxon>eudicotyledons</taxon>
        <taxon>Gunneridae</taxon>
        <taxon>Pentapetalae</taxon>
        <taxon>rosids</taxon>
        <taxon>fabids</taxon>
        <taxon>Fagales</taxon>
        <taxon>Betulaceae</taxon>
        <taxon>Carpinus</taxon>
    </lineage>
</organism>
<accession>A0A5N6QWC9</accession>
<dbReference type="FunFam" id="1.10.10.60:FF:000001">
    <property type="entry name" value="MYB-related transcription factor"/>
    <property type="match status" value="1"/>
</dbReference>
<dbReference type="PANTHER" id="PTHR47999">
    <property type="entry name" value="TRANSCRIPTION FACTOR MYB8-RELATED-RELATED"/>
    <property type="match status" value="1"/>
</dbReference>
<keyword evidence="3" id="KW-0805">Transcription regulation</keyword>
<dbReference type="PROSITE" id="PS50090">
    <property type="entry name" value="MYB_LIKE"/>
    <property type="match status" value="2"/>
</dbReference>
<evidence type="ECO:0000259" key="7">
    <source>
        <dbReference type="PROSITE" id="PS50090"/>
    </source>
</evidence>
<dbReference type="GO" id="GO:0048731">
    <property type="term" value="P:system development"/>
    <property type="evidence" value="ECO:0007669"/>
    <property type="project" value="UniProtKB-ARBA"/>
</dbReference>
<dbReference type="Gene3D" id="1.10.10.60">
    <property type="entry name" value="Homeodomain-like"/>
    <property type="match status" value="2"/>
</dbReference>
<keyword evidence="2" id="KW-0677">Repeat</keyword>
<sequence>MTNSMEGGNQYKKGLWTKEEDRILMDCVKVHGEGQWNHVAKRTGLKRCGKSCRLRWMNYLSPNVKLGNFTEQEEDLIIRLHNLLGNRWSLIAKRVPGRTDNQVKNYWNTHLSKKLGLKKRISHLGVSGLTKSMAVIVSETPRTLSPFSNTSKAIEDEVSTETQKLDVASDSQEFVISQSFVNSFWESDSILELCSLDGILGWNSFDFA</sequence>
<evidence type="ECO:0000256" key="5">
    <source>
        <dbReference type="ARBA" id="ARBA00023163"/>
    </source>
</evidence>
<keyword evidence="10" id="KW-1185">Reference proteome</keyword>
<dbReference type="GO" id="GO:0003677">
    <property type="term" value="F:DNA binding"/>
    <property type="evidence" value="ECO:0007669"/>
    <property type="project" value="UniProtKB-KW"/>
</dbReference>
<evidence type="ECO:0000256" key="3">
    <source>
        <dbReference type="ARBA" id="ARBA00023015"/>
    </source>
</evidence>
<keyword evidence="5" id="KW-0804">Transcription</keyword>
<dbReference type="SUPFAM" id="SSF46689">
    <property type="entry name" value="Homeodomain-like"/>
    <property type="match status" value="1"/>
</dbReference>
<feature type="domain" description="HTH myb-type" evidence="8">
    <location>
        <begin position="61"/>
        <end position="115"/>
    </location>
</feature>
<dbReference type="GO" id="GO:0030154">
    <property type="term" value="P:cell differentiation"/>
    <property type="evidence" value="ECO:0007669"/>
    <property type="project" value="UniProtKB-ARBA"/>
</dbReference>
<dbReference type="PROSITE" id="PS51294">
    <property type="entry name" value="HTH_MYB"/>
    <property type="match status" value="2"/>
</dbReference>
<name>A0A5N6QWC9_9ROSI</name>
<dbReference type="InterPro" id="IPR009057">
    <property type="entry name" value="Homeodomain-like_sf"/>
</dbReference>
<evidence type="ECO:0000256" key="1">
    <source>
        <dbReference type="ARBA" id="ARBA00004123"/>
    </source>
</evidence>
<dbReference type="SMART" id="SM00717">
    <property type="entry name" value="SANT"/>
    <property type="match status" value="2"/>
</dbReference>
<reference evidence="9 10" key="1">
    <citation type="submission" date="2019-06" db="EMBL/GenBank/DDBJ databases">
        <title>A chromosomal-level reference genome of Carpinus fangiana (Coryloideae, Betulaceae).</title>
        <authorList>
            <person name="Yang X."/>
            <person name="Wang Z."/>
            <person name="Zhang L."/>
            <person name="Hao G."/>
            <person name="Liu J."/>
            <person name="Yang Y."/>
        </authorList>
    </citation>
    <scope>NUCLEOTIDE SEQUENCE [LARGE SCALE GENOMIC DNA]</scope>
    <source>
        <strain evidence="9">Cfa_2016G</strain>
        <tissue evidence="9">Leaf</tissue>
    </source>
</reference>
<dbReference type="OrthoDB" id="2143914at2759"/>
<feature type="domain" description="Myb-like" evidence="7">
    <location>
        <begin position="61"/>
        <end position="111"/>
    </location>
</feature>
<dbReference type="FunFam" id="1.10.10.60:FF:000353">
    <property type="entry name" value="Transcription factor WER"/>
    <property type="match status" value="1"/>
</dbReference>
<dbReference type="InterPro" id="IPR017930">
    <property type="entry name" value="Myb_dom"/>
</dbReference>
<keyword evidence="4" id="KW-0238">DNA-binding</keyword>
<gene>
    <name evidence="9" type="ORF">FH972_007421</name>
</gene>
<dbReference type="PANTHER" id="PTHR47999:SF59">
    <property type="entry name" value="TRANSCRIPTION FACTOR WER-LIKE"/>
    <property type="match status" value="1"/>
</dbReference>
<evidence type="ECO:0000313" key="10">
    <source>
        <dbReference type="Proteomes" id="UP000327013"/>
    </source>
</evidence>
<keyword evidence="6" id="KW-0539">Nucleus</keyword>
<dbReference type="EMBL" id="CM017323">
    <property type="protein sequence ID" value="KAE8021538.1"/>
    <property type="molecule type" value="Genomic_DNA"/>
</dbReference>
<evidence type="ECO:0000256" key="4">
    <source>
        <dbReference type="ARBA" id="ARBA00023125"/>
    </source>
</evidence>
<dbReference type="InterPro" id="IPR001005">
    <property type="entry name" value="SANT/Myb"/>
</dbReference>
<evidence type="ECO:0000259" key="8">
    <source>
        <dbReference type="PROSITE" id="PS51294"/>
    </source>
</evidence>